<keyword evidence="1" id="KW-0812">Transmembrane</keyword>
<keyword evidence="1" id="KW-0472">Membrane</keyword>
<comment type="caution">
    <text evidence="2">The sequence shown here is derived from an EMBL/GenBank/DDBJ whole genome shotgun (WGS) entry which is preliminary data.</text>
</comment>
<dbReference type="RefSeq" id="WP_241571306.1">
    <property type="nucleotide sequence ID" value="NZ_JAKUML010000009.1"/>
</dbReference>
<protein>
    <submittedName>
        <fullName evidence="2">DUF58 domain-containing protein</fullName>
    </submittedName>
</protein>
<dbReference type="PANTHER" id="PTHR34351">
    <property type="entry name" value="SLR1927 PROTEIN-RELATED"/>
    <property type="match status" value="1"/>
</dbReference>
<reference evidence="2" key="1">
    <citation type="submission" date="2022-02" db="EMBL/GenBank/DDBJ databases">
        <title>Acinetobacter A3.8 sp. nov., isolated from Sediment (Zhairuo Island).</title>
        <authorList>
            <person name="Zheng K."/>
        </authorList>
    </citation>
    <scope>NUCLEOTIDE SEQUENCE</scope>
    <source>
        <strain evidence="2">A3.8</strain>
    </source>
</reference>
<accession>A0A9X2B6D6</accession>
<evidence type="ECO:0000256" key="1">
    <source>
        <dbReference type="SAM" id="Phobius"/>
    </source>
</evidence>
<dbReference type="Proteomes" id="UP001139701">
    <property type="component" value="Unassembled WGS sequence"/>
</dbReference>
<dbReference type="AlphaFoldDB" id="A0A9X2B6D6"/>
<evidence type="ECO:0000313" key="3">
    <source>
        <dbReference type="Proteomes" id="UP001139701"/>
    </source>
</evidence>
<dbReference type="PANTHER" id="PTHR34351:SF1">
    <property type="entry name" value="SLR1927 PROTEIN"/>
    <property type="match status" value="1"/>
</dbReference>
<keyword evidence="3" id="KW-1185">Reference proteome</keyword>
<keyword evidence="1" id="KW-1133">Transmembrane helix</keyword>
<evidence type="ECO:0000313" key="2">
    <source>
        <dbReference type="EMBL" id="MCJ8146603.1"/>
    </source>
</evidence>
<feature type="transmembrane region" description="Helical" evidence="1">
    <location>
        <begin position="56"/>
        <end position="76"/>
    </location>
</feature>
<sequence>MIKKRWQKWIGRRFKLTEQRTLKQNDVFVFFNREGYLFLVLLIITFIAGVNYANNLILALCFLLTGILVLSFYLAFRQLYGLTIDLEVEQLGQVAQPLTLKFQFQPAKNQIHLHLRCQFQNTAKKITVLKSPMVVQFTDIPLQRGLHRLERFNFFSVYPFGIIKAWSYVFPQQEIWIAPAPIEVDLQHYGLRQQNEREQVGNEDFSHLREFQSGDALNRIAWQQYAKGRGLLVKTFEQHQHQQLDFNYAQMTLSLHEEKLGQLMYLVQQAFDQHMAFSLQLPSVQLPIGMGEQHFHQAKLMLAQEP</sequence>
<dbReference type="EMBL" id="JAKUML010000009">
    <property type="protein sequence ID" value="MCJ8146603.1"/>
    <property type="molecule type" value="Genomic_DNA"/>
</dbReference>
<proteinExistence type="predicted"/>
<organism evidence="2 3">
    <name type="scientific">Acinetobacter sedimenti</name>
    <dbReference type="NCBI Taxonomy" id="2919922"/>
    <lineage>
        <taxon>Bacteria</taxon>
        <taxon>Pseudomonadati</taxon>
        <taxon>Pseudomonadota</taxon>
        <taxon>Gammaproteobacteria</taxon>
        <taxon>Moraxellales</taxon>
        <taxon>Moraxellaceae</taxon>
        <taxon>Acinetobacter</taxon>
    </lineage>
</organism>
<name>A0A9X2B6D6_9GAMM</name>
<gene>
    <name evidence="2" type="ORF">MKI79_06765</name>
</gene>
<feature type="transmembrane region" description="Helical" evidence="1">
    <location>
        <begin position="30"/>
        <end position="50"/>
    </location>
</feature>